<protein>
    <recommendedName>
        <fullName evidence="7">Fungal death-pathway protein SesB domain-containing protein</fullName>
    </recommendedName>
</protein>
<dbReference type="PANTHER" id="PTHR48182">
    <property type="entry name" value="PROTEIN SERAC1"/>
    <property type="match status" value="1"/>
</dbReference>
<evidence type="ECO:0000256" key="4">
    <source>
        <dbReference type="ARBA" id="ARBA00022824"/>
    </source>
</evidence>
<organism evidence="8 9">
    <name type="scientific">Petromyces alliaceus</name>
    <name type="common">Aspergillus alliaceus</name>
    <dbReference type="NCBI Taxonomy" id="209559"/>
    <lineage>
        <taxon>Eukaryota</taxon>
        <taxon>Fungi</taxon>
        <taxon>Dikarya</taxon>
        <taxon>Ascomycota</taxon>
        <taxon>Pezizomycotina</taxon>
        <taxon>Eurotiomycetes</taxon>
        <taxon>Eurotiomycetidae</taxon>
        <taxon>Eurotiales</taxon>
        <taxon>Aspergillaceae</taxon>
        <taxon>Aspergillus</taxon>
        <taxon>Aspergillus subgen. Circumdati</taxon>
    </lineage>
</organism>
<dbReference type="AlphaFoldDB" id="A0A8H5ZX97"/>
<keyword evidence="4" id="KW-0256">Endoplasmic reticulum</keyword>
<evidence type="ECO:0000313" key="8">
    <source>
        <dbReference type="EMBL" id="KAF5856761.1"/>
    </source>
</evidence>
<comment type="subcellular location">
    <subcellularLocation>
        <location evidence="2">Endoplasmic reticulum</location>
    </subcellularLocation>
    <subcellularLocation>
        <location evidence="3">Membrane</location>
    </subcellularLocation>
    <subcellularLocation>
        <location evidence="1">Mitochondrion</location>
    </subcellularLocation>
</comment>
<evidence type="ECO:0000256" key="3">
    <source>
        <dbReference type="ARBA" id="ARBA00004370"/>
    </source>
</evidence>
<dbReference type="Pfam" id="PF17046">
    <property type="entry name" value="Ses_B"/>
    <property type="match status" value="1"/>
</dbReference>
<dbReference type="InterPro" id="IPR052374">
    <property type="entry name" value="SERAC1"/>
</dbReference>
<accession>A0A8H5ZX97</accession>
<gene>
    <name evidence="8" type="ORF">ETB97_006750</name>
</gene>
<dbReference type="PANTHER" id="PTHR48182:SF2">
    <property type="entry name" value="PROTEIN SERAC1"/>
    <property type="match status" value="1"/>
</dbReference>
<name>A0A8H5ZX97_PETAA</name>
<dbReference type="GO" id="GO:0016020">
    <property type="term" value="C:membrane"/>
    <property type="evidence" value="ECO:0007669"/>
    <property type="project" value="UniProtKB-SubCell"/>
</dbReference>
<dbReference type="EMBL" id="SPNV01000297">
    <property type="protein sequence ID" value="KAF5856761.1"/>
    <property type="molecule type" value="Genomic_DNA"/>
</dbReference>
<comment type="caution">
    <text evidence="8">The sequence shown here is derived from an EMBL/GenBank/DDBJ whole genome shotgun (WGS) entry which is preliminary data.</text>
</comment>
<evidence type="ECO:0000256" key="6">
    <source>
        <dbReference type="ARBA" id="ARBA00023136"/>
    </source>
</evidence>
<dbReference type="Proteomes" id="UP000541154">
    <property type="component" value="Unassembled WGS sequence"/>
</dbReference>
<feature type="domain" description="Fungal death-pathway protein SesB" evidence="7">
    <location>
        <begin position="278"/>
        <end position="305"/>
    </location>
</feature>
<keyword evidence="9" id="KW-1185">Reference proteome</keyword>
<evidence type="ECO:0000256" key="1">
    <source>
        <dbReference type="ARBA" id="ARBA00004173"/>
    </source>
</evidence>
<dbReference type="GO" id="GO:0005739">
    <property type="term" value="C:mitochondrion"/>
    <property type="evidence" value="ECO:0007669"/>
    <property type="project" value="UniProtKB-SubCell"/>
</dbReference>
<dbReference type="InterPro" id="IPR031469">
    <property type="entry name" value="SesB_dom"/>
</dbReference>
<evidence type="ECO:0000256" key="2">
    <source>
        <dbReference type="ARBA" id="ARBA00004240"/>
    </source>
</evidence>
<evidence type="ECO:0000256" key="5">
    <source>
        <dbReference type="ARBA" id="ARBA00023128"/>
    </source>
</evidence>
<proteinExistence type="predicted"/>
<keyword evidence="6" id="KW-0472">Membrane</keyword>
<reference evidence="8 9" key="1">
    <citation type="submission" date="2019-04" db="EMBL/GenBank/DDBJ databases">
        <title>Aspergillus burnettii sp. nov., novel species from soil in southeast Queensland.</title>
        <authorList>
            <person name="Gilchrist C.L.M."/>
            <person name="Pitt J.I."/>
            <person name="Lange L."/>
            <person name="Lacey H.J."/>
            <person name="Vuong D."/>
            <person name="Midgley D.J."/>
            <person name="Greenfield P."/>
            <person name="Bradbury M."/>
            <person name="Lacey E."/>
            <person name="Busk P.K."/>
            <person name="Pilgaard B."/>
            <person name="Chooi Y.H."/>
            <person name="Piggott A.M."/>
        </authorList>
    </citation>
    <scope>NUCLEOTIDE SEQUENCE [LARGE SCALE GENOMIC DNA]</scope>
    <source>
        <strain evidence="8 9">FRR 5400</strain>
    </source>
</reference>
<sequence length="311" mass="34092">MSIRAVREPANAKVDIVFVHGLHGDQAPWTSEADVFWPDKLLPAKIPDACILSFEYQAALGSFFDEDDEITDISNDLINELMDHRTEKEKVGPAPLYSTSASGSSWLTGQNRKKDRSFSSHIVSVARFWRMKKELIGYIHGILLLGTPHFQKGSLAAATRYFQVAQAEIPSESDLRDRLDRLSGIPQLFAGLKPAGAEFEVEGFYAGAGTKLGGGKDVKIVDEALARGPEAPPPERLARNQLRLSQYDSEDDKDFKKVSRILTQWASKIVLPEEDKGAANVSNATFSGSHNSGLQLGQNVGTLKGFSFGRS</sequence>
<evidence type="ECO:0000259" key="7">
    <source>
        <dbReference type="Pfam" id="PF17046"/>
    </source>
</evidence>
<evidence type="ECO:0000313" key="9">
    <source>
        <dbReference type="Proteomes" id="UP000541154"/>
    </source>
</evidence>
<dbReference type="GO" id="GO:0005783">
    <property type="term" value="C:endoplasmic reticulum"/>
    <property type="evidence" value="ECO:0007669"/>
    <property type="project" value="UniProtKB-SubCell"/>
</dbReference>
<keyword evidence="5" id="KW-0496">Mitochondrion</keyword>